<dbReference type="Proteomes" id="UP001209540">
    <property type="component" value="Unassembled WGS sequence"/>
</dbReference>
<organism evidence="1 2">
    <name type="scientific">Phascolomyces articulosus</name>
    <dbReference type="NCBI Taxonomy" id="60185"/>
    <lineage>
        <taxon>Eukaryota</taxon>
        <taxon>Fungi</taxon>
        <taxon>Fungi incertae sedis</taxon>
        <taxon>Mucoromycota</taxon>
        <taxon>Mucoromycotina</taxon>
        <taxon>Mucoromycetes</taxon>
        <taxon>Mucorales</taxon>
        <taxon>Lichtheimiaceae</taxon>
        <taxon>Phascolomyces</taxon>
    </lineage>
</organism>
<gene>
    <name evidence="1" type="ORF">BDA99DRAFT_9914</name>
</gene>
<proteinExistence type="predicted"/>
<protein>
    <submittedName>
        <fullName evidence="1">Uncharacterized protein</fullName>
    </submittedName>
</protein>
<name>A0AAD5KZJ5_9FUNG</name>
<reference evidence="1" key="2">
    <citation type="submission" date="2023-02" db="EMBL/GenBank/DDBJ databases">
        <authorList>
            <consortium name="DOE Joint Genome Institute"/>
            <person name="Mondo S.J."/>
            <person name="Chang Y."/>
            <person name="Wang Y."/>
            <person name="Ahrendt S."/>
            <person name="Andreopoulos W."/>
            <person name="Barry K."/>
            <person name="Beard J."/>
            <person name="Benny G.L."/>
            <person name="Blankenship S."/>
            <person name="Bonito G."/>
            <person name="Cuomo C."/>
            <person name="Desiro A."/>
            <person name="Gervers K.A."/>
            <person name="Hundley H."/>
            <person name="Kuo A."/>
            <person name="LaButti K."/>
            <person name="Lang B.F."/>
            <person name="Lipzen A."/>
            <person name="O'Donnell K."/>
            <person name="Pangilinan J."/>
            <person name="Reynolds N."/>
            <person name="Sandor L."/>
            <person name="Smith M.W."/>
            <person name="Tsang A."/>
            <person name="Grigoriev I.V."/>
            <person name="Stajich J.E."/>
            <person name="Spatafora J.W."/>
        </authorList>
    </citation>
    <scope>NUCLEOTIDE SEQUENCE</scope>
    <source>
        <strain evidence="1">RSA 2281</strain>
    </source>
</reference>
<sequence>MSEVIILLQCINFDISNSSSTEIARSKAFSSSNDPPRSFTVRNGAHGVRKLLRLELQNVQKMICGRVFMSKKTLPGLLPGHQTWEWRMLHSFVSVSARYCIERIGALRLLFFFELFDPVSFGHYLVQEHEVNLVGYPLRLVSKNYVKEPSAASY</sequence>
<comment type="caution">
    <text evidence="1">The sequence shown here is derived from an EMBL/GenBank/DDBJ whole genome shotgun (WGS) entry which is preliminary data.</text>
</comment>
<dbReference type="EMBL" id="JAIXMP010000001">
    <property type="protein sequence ID" value="KAI9278552.1"/>
    <property type="molecule type" value="Genomic_DNA"/>
</dbReference>
<keyword evidence="2" id="KW-1185">Reference proteome</keyword>
<reference evidence="1" key="1">
    <citation type="journal article" date="2022" name="IScience">
        <title>Evolution of zygomycete secretomes and the origins of terrestrial fungal ecologies.</title>
        <authorList>
            <person name="Chang Y."/>
            <person name="Wang Y."/>
            <person name="Mondo S."/>
            <person name="Ahrendt S."/>
            <person name="Andreopoulos W."/>
            <person name="Barry K."/>
            <person name="Beard J."/>
            <person name="Benny G.L."/>
            <person name="Blankenship S."/>
            <person name="Bonito G."/>
            <person name="Cuomo C."/>
            <person name="Desiro A."/>
            <person name="Gervers K.A."/>
            <person name="Hundley H."/>
            <person name="Kuo A."/>
            <person name="LaButti K."/>
            <person name="Lang B.F."/>
            <person name="Lipzen A."/>
            <person name="O'Donnell K."/>
            <person name="Pangilinan J."/>
            <person name="Reynolds N."/>
            <person name="Sandor L."/>
            <person name="Smith M.E."/>
            <person name="Tsang A."/>
            <person name="Grigoriev I.V."/>
            <person name="Stajich J.E."/>
            <person name="Spatafora J.W."/>
        </authorList>
    </citation>
    <scope>NUCLEOTIDE SEQUENCE</scope>
    <source>
        <strain evidence="1">RSA 2281</strain>
    </source>
</reference>
<evidence type="ECO:0000313" key="2">
    <source>
        <dbReference type="Proteomes" id="UP001209540"/>
    </source>
</evidence>
<evidence type="ECO:0000313" key="1">
    <source>
        <dbReference type="EMBL" id="KAI9278552.1"/>
    </source>
</evidence>
<dbReference type="AlphaFoldDB" id="A0AAD5KZJ5"/>
<accession>A0AAD5KZJ5</accession>